<evidence type="ECO:0000313" key="3">
    <source>
        <dbReference type="Proteomes" id="UP000199022"/>
    </source>
</evidence>
<keyword evidence="3" id="KW-1185">Reference proteome</keyword>
<feature type="transmembrane region" description="Helical" evidence="1">
    <location>
        <begin position="69"/>
        <end position="86"/>
    </location>
</feature>
<reference evidence="3" key="1">
    <citation type="submission" date="2016-10" db="EMBL/GenBank/DDBJ databases">
        <authorList>
            <person name="Varghese N."/>
            <person name="Submissions S."/>
        </authorList>
    </citation>
    <scope>NUCLEOTIDE SEQUENCE [LARGE SCALE GENOMIC DNA]</scope>
    <source>
        <strain evidence="3">DSM 45962</strain>
    </source>
</reference>
<dbReference type="STRING" id="1225127.SAMN05661030_3088"/>
<protein>
    <submittedName>
        <fullName evidence="2">Uncharacterized protein</fullName>
    </submittedName>
</protein>
<sequence>MTTYRPAVDLSPAPRPARAPWPGRADVVAQVLLQAAIALVLAAVAVNWLDVFLDLFHTDPEEVEQAVRTWLADVVALAVLTTAGVVHSLVRRGRAGRWPVTVACLVLPAVVLGCPLLAG</sequence>
<keyword evidence="1" id="KW-1133">Transmembrane helix</keyword>
<name>A0A1I1R318_9ACTN</name>
<dbReference type="Proteomes" id="UP000199022">
    <property type="component" value="Unassembled WGS sequence"/>
</dbReference>
<evidence type="ECO:0000313" key="2">
    <source>
        <dbReference type="EMBL" id="SFD28774.1"/>
    </source>
</evidence>
<proteinExistence type="predicted"/>
<dbReference type="RefSeq" id="WP_091560760.1">
    <property type="nucleotide sequence ID" value="NZ_BNAC01000001.1"/>
</dbReference>
<keyword evidence="1" id="KW-0812">Transmembrane</keyword>
<accession>A0A1I1R318</accession>
<keyword evidence="1" id="KW-0472">Membrane</keyword>
<gene>
    <name evidence="2" type="ORF">SAMN05661030_3088</name>
</gene>
<organism evidence="2 3">
    <name type="scientific">Klenkia taihuensis</name>
    <dbReference type="NCBI Taxonomy" id="1225127"/>
    <lineage>
        <taxon>Bacteria</taxon>
        <taxon>Bacillati</taxon>
        <taxon>Actinomycetota</taxon>
        <taxon>Actinomycetes</taxon>
        <taxon>Geodermatophilales</taxon>
        <taxon>Geodermatophilaceae</taxon>
        <taxon>Klenkia</taxon>
    </lineage>
</organism>
<evidence type="ECO:0000256" key="1">
    <source>
        <dbReference type="SAM" id="Phobius"/>
    </source>
</evidence>
<feature type="transmembrane region" description="Helical" evidence="1">
    <location>
        <begin position="98"/>
        <end position="118"/>
    </location>
</feature>
<dbReference type="EMBL" id="FOMD01000003">
    <property type="protein sequence ID" value="SFD28774.1"/>
    <property type="molecule type" value="Genomic_DNA"/>
</dbReference>
<dbReference type="AlphaFoldDB" id="A0A1I1R318"/>
<feature type="transmembrane region" description="Helical" evidence="1">
    <location>
        <begin position="27"/>
        <end position="49"/>
    </location>
</feature>